<dbReference type="EMBL" id="DRMJ01000029">
    <property type="protein sequence ID" value="HHL42089.1"/>
    <property type="molecule type" value="Genomic_DNA"/>
</dbReference>
<dbReference type="InterPro" id="IPR036942">
    <property type="entry name" value="Beta-barrel_TonB_sf"/>
</dbReference>
<keyword evidence="3" id="KW-1134">Transmembrane beta strand</keyword>
<dbReference type="SUPFAM" id="SSF56935">
    <property type="entry name" value="Porins"/>
    <property type="match status" value="1"/>
</dbReference>
<keyword evidence="5" id="KW-0812">Transmembrane</keyword>
<comment type="caution">
    <text evidence="12">The sequence shown here is derived from an EMBL/GenBank/DDBJ whole genome shotgun (WGS) entry which is preliminary data.</text>
</comment>
<keyword evidence="7" id="KW-0406">Ion transport</keyword>
<protein>
    <submittedName>
        <fullName evidence="12">TonB-dependent receptor</fullName>
    </submittedName>
</protein>
<evidence type="ECO:0000256" key="2">
    <source>
        <dbReference type="ARBA" id="ARBA00022448"/>
    </source>
</evidence>
<evidence type="ECO:0000256" key="3">
    <source>
        <dbReference type="ARBA" id="ARBA00022452"/>
    </source>
</evidence>
<dbReference type="InterPro" id="IPR010917">
    <property type="entry name" value="TonB_rcpt_CS"/>
</dbReference>
<proteinExistence type="predicted"/>
<evidence type="ECO:0000313" key="12">
    <source>
        <dbReference type="EMBL" id="HHL42089.1"/>
    </source>
</evidence>
<accession>A0A7C5LT11</accession>
<evidence type="ECO:0000259" key="11">
    <source>
        <dbReference type="Pfam" id="PF00593"/>
    </source>
</evidence>
<evidence type="ECO:0000256" key="10">
    <source>
        <dbReference type="ARBA" id="ARBA00023237"/>
    </source>
</evidence>
<feature type="non-terminal residue" evidence="12">
    <location>
        <position position="1"/>
    </location>
</feature>
<dbReference type="PANTHER" id="PTHR32552:SF81">
    <property type="entry name" value="TONB-DEPENDENT OUTER MEMBRANE RECEPTOR"/>
    <property type="match status" value="1"/>
</dbReference>
<gene>
    <name evidence="12" type="ORF">ENJ42_00595</name>
</gene>
<dbReference type="PANTHER" id="PTHR32552">
    <property type="entry name" value="FERRICHROME IRON RECEPTOR-RELATED"/>
    <property type="match status" value="1"/>
</dbReference>
<keyword evidence="12" id="KW-0675">Receptor</keyword>
<evidence type="ECO:0000256" key="4">
    <source>
        <dbReference type="ARBA" id="ARBA00022496"/>
    </source>
</evidence>
<dbReference type="InterPro" id="IPR000531">
    <property type="entry name" value="Beta-barrel_TonB"/>
</dbReference>
<evidence type="ECO:0000256" key="7">
    <source>
        <dbReference type="ARBA" id="ARBA00023065"/>
    </source>
</evidence>
<keyword evidence="6" id="KW-0408">Iron</keyword>
<dbReference type="Gene3D" id="2.40.170.20">
    <property type="entry name" value="TonB-dependent receptor, beta-barrel domain"/>
    <property type="match status" value="1"/>
</dbReference>
<evidence type="ECO:0000256" key="1">
    <source>
        <dbReference type="ARBA" id="ARBA00004571"/>
    </source>
</evidence>
<dbReference type="Proteomes" id="UP000885830">
    <property type="component" value="Unassembled WGS sequence"/>
</dbReference>
<organism evidence="12">
    <name type="scientific">Hellea balneolensis</name>
    <dbReference type="NCBI Taxonomy" id="287478"/>
    <lineage>
        <taxon>Bacteria</taxon>
        <taxon>Pseudomonadati</taxon>
        <taxon>Pseudomonadota</taxon>
        <taxon>Alphaproteobacteria</taxon>
        <taxon>Maricaulales</taxon>
        <taxon>Robiginitomaculaceae</taxon>
        <taxon>Hellea</taxon>
    </lineage>
</organism>
<keyword evidence="10" id="KW-0998">Cell outer membrane</keyword>
<evidence type="ECO:0000256" key="5">
    <source>
        <dbReference type="ARBA" id="ARBA00022692"/>
    </source>
</evidence>
<comment type="subcellular location">
    <subcellularLocation>
        <location evidence="1">Cell outer membrane</location>
        <topology evidence="1">Multi-pass membrane protein</topology>
    </subcellularLocation>
</comment>
<keyword evidence="8" id="KW-0798">TonB box</keyword>
<dbReference type="Pfam" id="PF00593">
    <property type="entry name" value="TonB_dep_Rec_b-barrel"/>
    <property type="match status" value="1"/>
</dbReference>
<dbReference type="InterPro" id="IPR039426">
    <property type="entry name" value="TonB-dep_rcpt-like"/>
</dbReference>
<keyword evidence="4" id="KW-0410">Iron transport</keyword>
<name>A0A7C5LT11_9PROT</name>
<reference evidence="12" key="1">
    <citation type="journal article" date="2020" name="mSystems">
        <title>Genome- and Community-Level Interaction Insights into Carbon Utilization and Element Cycling Functions of Hydrothermarchaeota in Hydrothermal Sediment.</title>
        <authorList>
            <person name="Zhou Z."/>
            <person name="Liu Y."/>
            <person name="Xu W."/>
            <person name="Pan J."/>
            <person name="Luo Z.H."/>
            <person name="Li M."/>
        </authorList>
    </citation>
    <scope>NUCLEOTIDE SEQUENCE [LARGE SCALE GENOMIC DNA]</scope>
    <source>
        <strain evidence="12">HyVt-485</strain>
    </source>
</reference>
<evidence type="ECO:0000256" key="9">
    <source>
        <dbReference type="ARBA" id="ARBA00023136"/>
    </source>
</evidence>
<dbReference type="AlphaFoldDB" id="A0A7C5LT11"/>
<dbReference type="PROSITE" id="PS01156">
    <property type="entry name" value="TONB_DEPENDENT_REC_2"/>
    <property type="match status" value="1"/>
</dbReference>
<keyword evidence="9" id="KW-0472">Membrane</keyword>
<sequence length="293" mass="31742">EVTGNRDKTKFSPDAKLVWNASDDTMLYASWARGFKSGGFDFRANNKGISPTANDAFEFDDERATNYEIGGKFKLGAAAELNATAYLTKFDDLQISIFDGTLGFNVGNAAKSEVKGIELDGRWAMSDHIRLSGGLSLMDFKYTDFKNGQCYFGQTPNTDIDGDGTNELCDYTGEKAPLVSDFSGNLALDFDHQIGDYEITGLASIFYASSYNAAPNKDPLGIQDGYAKINARIALSPQDGPWEIALLGKNLTDKITQTYAGDAPLAGSSFGAKTIYSFRSQGRTIALQGSVKF</sequence>
<evidence type="ECO:0000256" key="6">
    <source>
        <dbReference type="ARBA" id="ARBA00023004"/>
    </source>
</evidence>
<dbReference type="GO" id="GO:0006826">
    <property type="term" value="P:iron ion transport"/>
    <property type="evidence" value="ECO:0007669"/>
    <property type="project" value="UniProtKB-KW"/>
</dbReference>
<feature type="domain" description="TonB-dependent receptor-like beta-barrel" evidence="11">
    <location>
        <begin position="4"/>
        <end position="250"/>
    </location>
</feature>
<dbReference type="GO" id="GO:0009279">
    <property type="term" value="C:cell outer membrane"/>
    <property type="evidence" value="ECO:0007669"/>
    <property type="project" value="UniProtKB-SubCell"/>
</dbReference>
<keyword evidence="2" id="KW-0813">Transport</keyword>
<evidence type="ECO:0000256" key="8">
    <source>
        <dbReference type="ARBA" id="ARBA00023077"/>
    </source>
</evidence>